<feature type="compositionally biased region" description="Gly residues" evidence="1">
    <location>
        <begin position="173"/>
        <end position="203"/>
    </location>
</feature>
<protein>
    <submittedName>
        <fullName evidence="2">Uncharacterized protein</fullName>
    </submittedName>
</protein>
<reference evidence="2 3" key="1">
    <citation type="journal article" date="2010" name="Nature">
        <title>The Ectocarpus genome and the independent evolution of multicellularity in brown algae.</title>
        <authorList>
            <person name="Cock J.M."/>
            <person name="Sterck L."/>
            <person name="Rouze P."/>
            <person name="Scornet D."/>
            <person name="Allen A.E."/>
            <person name="Amoutzias G."/>
            <person name="Anthouard V."/>
            <person name="Artiguenave F."/>
            <person name="Aury J.M."/>
            <person name="Badger J.H."/>
            <person name="Beszteri B."/>
            <person name="Billiau K."/>
            <person name="Bonnet E."/>
            <person name="Bothwell J.H."/>
            <person name="Bowler C."/>
            <person name="Boyen C."/>
            <person name="Brownlee C."/>
            <person name="Carrano C.J."/>
            <person name="Charrier B."/>
            <person name="Cho G.Y."/>
            <person name="Coelho S.M."/>
            <person name="Collen J."/>
            <person name="Corre E."/>
            <person name="Da Silva C."/>
            <person name="Delage L."/>
            <person name="Delaroque N."/>
            <person name="Dittami S.M."/>
            <person name="Doulbeau S."/>
            <person name="Elias M."/>
            <person name="Farnham G."/>
            <person name="Gachon C.M."/>
            <person name="Gschloessl B."/>
            <person name="Heesch S."/>
            <person name="Jabbari K."/>
            <person name="Jubin C."/>
            <person name="Kawai H."/>
            <person name="Kimura K."/>
            <person name="Kloareg B."/>
            <person name="Kupper F.C."/>
            <person name="Lang D."/>
            <person name="Le Bail A."/>
            <person name="Leblanc C."/>
            <person name="Lerouge P."/>
            <person name="Lohr M."/>
            <person name="Lopez P.J."/>
            <person name="Martens C."/>
            <person name="Maumus F."/>
            <person name="Michel G."/>
            <person name="Miranda-Saavedra D."/>
            <person name="Morales J."/>
            <person name="Moreau H."/>
            <person name="Motomura T."/>
            <person name="Nagasato C."/>
            <person name="Napoli C.A."/>
            <person name="Nelson D.R."/>
            <person name="Nyvall-Collen P."/>
            <person name="Peters A.F."/>
            <person name="Pommier C."/>
            <person name="Potin P."/>
            <person name="Poulain J."/>
            <person name="Quesneville H."/>
            <person name="Read B."/>
            <person name="Rensing S.A."/>
            <person name="Ritter A."/>
            <person name="Rousvoal S."/>
            <person name="Samanta M."/>
            <person name="Samson G."/>
            <person name="Schroeder D.C."/>
            <person name="Segurens B."/>
            <person name="Strittmatter M."/>
            <person name="Tonon T."/>
            <person name="Tregear J.W."/>
            <person name="Valentin K."/>
            <person name="von Dassow P."/>
            <person name="Yamagishi T."/>
            <person name="Van de Peer Y."/>
            <person name="Wincker P."/>
        </authorList>
    </citation>
    <scope>NUCLEOTIDE SEQUENCE [LARGE SCALE GENOMIC DNA]</scope>
    <source>
        <strain evidence="3">Ec32 / CCAP1310/4</strain>
    </source>
</reference>
<evidence type="ECO:0000313" key="3">
    <source>
        <dbReference type="Proteomes" id="UP000002630"/>
    </source>
</evidence>
<evidence type="ECO:0000313" key="2">
    <source>
        <dbReference type="EMBL" id="CBJ32753.1"/>
    </source>
</evidence>
<dbReference type="Proteomes" id="UP000002630">
    <property type="component" value="Unassembled WGS sequence"/>
</dbReference>
<feature type="region of interest" description="Disordered" evidence="1">
    <location>
        <begin position="124"/>
        <end position="235"/>
    </location>
</feature>
<feature type="compositionally biased region" description="Basic and acidic residues" evidence="1">
    <location>
        <begin position="204"/>
        <end position="213"/>
    </location>
</feature>
<gene>
    <name evidence="2" type="ORF">Esi_0364_0012</name>
</gene>
<dbReference type="InParanoid" id="D7FZD6"/>
<feature type="compositionally biased region" description="Acidic residues" evidence="1">
    <location>
        <begin position="151"/>
        <end position="160"/>
    </location>
</feature>
<sequence length="329" mass="34220">MEPGEPAVDFLSRRLPRMRGGPLPALEPRRTGQLGRDAAALLDRGPSYLAMGPRQKTAATRRPVPATCHRLLRVRVELRRQRQRSPDMNQRQRQKHPSTGLKIGEARADGVHLGVEILNAVPACRRDGEGGGGGEDGGSPPPDFGGGENDGALELDDDEAEKGFSQGTPPAGTMGGGGASKGKGKGKAGGGQASGNGRDGGGTPRRDRGRGGELPKLTASTMQAFARGSGSEDIAGYTNRSASAIESVASALLGGGGAAAGVAAGSWGRASAGASEEERKWRKERELLGLTVDYQNNNKDRNIHGLIQKTFRKLVCLSDDDEGGDADDA</sequence>
<feature type="region of interest" description="Disordered" evidence="1">
    <location>
        <begin position="78"/>
        <end position="105"/>
    </location>
</feature>
<name>D7FZD6_ECTSI</name>
<evidence type="ECO:0000256" key="1">
    <source>
        <dbReference type="SAM" id="MobiDB-lite"/>
    </source>
</evidence>
<keyword evidence="3" id="KW-1185">Reference proteome</keyword>
<feature type="region of interest" description="Disordered" evidence="1">
    <location>
        <begin position="1"/>
        <end position="32"/>
    </location>
</feature>
<organism evidence="2 3">
    <name type="scientific">Ectocarpus siliculosus</name>
    <name type="common">Brown alga</name>
    <name type="synonym">Conferva siliculosa</name>
    <dbReference type="NCBI Taxonomy" id="2880"/>
    <lineage>
        <taxon>Eukaryota</taxon>
        <taxon>Sar</taxon>
        <taxon>Stramenopiles</taxon>
        <taxon>Ochrophyta</taxon>
        <taxon>PX clade</taxon>
        <taxon>Phaeophyceae</taxon>
        <taxon>Ectocarpales</taxon>
        <taxon>Ectocarpaceae</taxon>
        <taxon>Ectocarpus</taxon>
    </lineage>
</organism>
<dbReference type="AlphaFoldDB" id="D7FZD6"/>
<dbReference type="EMBL" id="FN649760">
    <property type="protein sequence ID" value="CBJ32753.1"/>
    <property type="molecule type" value="Genomic_DNA"/>
</dbReference>
<accession>D7FZD6</accession>
<proteinExistence type="predicted"/>